<dbReference type="CDD" id="cd17574">
    <property type="entry name" value="REC_OmpR"/>
    <property type="match status" value="1"/>
</dbReference>
<keyword evidence="5" id="KW-0804">Transcription</keyword>
<evidence type="ECO:0000256" key="1">
    <source>
        <dbReference type="ARBA" id="ARBA00022553"/>
    </source>
</evidence>
<reference evidence="10" key="1">
    <citation type="submission" date="2016-11" db="EMBL/GenBank/DDBJ databases">
        <authorList>
            <person name="Varghese N."/>
            <person name="Submissions S."/>
        </authorList>
    </citation>
    <scope>NUCLEOTIDE SEQUENCE [LARGE SCALE GENOMIC DNA]</scope>
    <source>
        <strain evidence="10">DSM 16785</strain>
    </source>
</reference>
<keyword evidence="3" id="KW-0805">Transcription regulation</keyword>
<dbReference type="InterPro" id="IPR039420">
    <property type="entry name" value="WalR-like"/>
</dbReference>
<dbReference type="Gene3D" id="1.10.10.10">
    <property type="entry name" value="Winged helix-like DNA-binding domain superfamily/Winged helix DNA-binding domain"/>
    <property type="match status" value="1"/>
</dbReference>
<evidence type="ECO:0000256" key="7">
    <source>
        <dbReference type="PROSITE-ProRule" id="PRU01091"/>
    </source>
</evidence>
<evidence type="ECO:0000313" key="10">
    <source>
        <dbReference type="EMBL" id="SHE38219.1"/>
    </source>
</evidence>
<keyword evidence="1 6" id="KW-0597">Phosphoprotein</keyword>
<dbReference type="InterPro" id="IPR001789">
    <property type="entry name" value="Sig_transdc_resp-reg_receiver"/>
</dbReference>
<dbReference type="InterPro" id="IPR011006">
    <property type="entry name" value="CheY-like_superfamily"/>
</dbReference>
<dbReference type="PANTHER" id="PTHR48111">
    <property type="entry name" value="REGULATOR OF RPOS"/>
    <property type="match status" value="1"/>
</dbReference>
<dbReference type="STRING" id="1122195.SAMN02745164_00333"/>
<feature type="modified residue" description="4-aspartylphosphate" evidence="6">
    <location>
        <position position="52"/>
    </location>
</feature>
<keyword evidence="11" id="KW-1185">Reference proteome</keyword>
<gene>
    <name evidence="10" type="ORF">SAMN02745164_00333</name>
</gene>
<dbReference type="Pfam" id="PF00072">
    <property type="entry name" value="Response_reg"/>
    <property type="match status" value="1"/>
</dbReference>
<dbReference type="PANTHER" id="PTHR48111:SF22">
    <property type="entry name" value="REGULATOR OF RPOS"/>
    <property type="match status" value="1"/>
</dbReference>
<dbReference type="GO" id="GO:0006355">
    <property type="term" value="P:regulation of DNA-templated transcription"/>
    <property type="evidence" value="ECO:0007669"/>
    <property type="project" value="InterPro"/>
</dbReference>
<evidence type="ECO:0000256" key="6">
    <source>
        <dbReference type="PROSITE-ProRule" id="PRU00169"/>
    </source>
</evidence>
<feature type="domain" description="Response regulatory" evidence="8">
    <location>
        <begin position="3"/>
        <end position="117"/>
    </location>
</feature>
<dbReference type="GO" id="GO:0000156">
    <property type="term" value="F:phosphorelay response regulator activity"/>
    <property type="evidence" value="ECO:0007669"/>
    <property type="project" value="TreeGrafter"/>
</dbReference>
<dbReference type="InterPro" id="IPR036388">
    <property type="entry name" value="WH-like_DNA-bd_sf"/>
</dbReference>
<dbReference type="GO" id="GO:0005829">
    <property type="term" value="C:cytosol"/>
    <property type="evidence" value="ECO:0007669"/>
    <property type="project" value="TreeGrafter"/>
</dbReference>
<dbReference type="PROSITE" id="PS51755">
    <property type="entry name" value="OMPR_PHOB"/>
    <property type="match status" value="1"/>
</dbReference>
<feature type="domain" description="OmpR/PhoB-type" evidence="9">
    <location>
        <begin position="123"/>
        <end position="219"/>
    </location>
</feature>
<dbReference type="Pfam" id="PF00486">
    <property type="entry name" value="Trans_reg_C"/>
    <property type="match status" value="1"/>
</dbReference>
<dbReference type="SMART" id="SM00448">
    <property type="entry name" value="REC"/>
    <property type="match status" value="1"/>
</dbReference>
<dbReference type="Gene3D" id="6.10.250.690">
    <property type="match status" value="1"/>
</dbReference>
<evidence type="ECO:0000256" key="3">
    <source>
        <dbReference type="ARBA" id="ARBA00023015"/>
    </source>
</evidence>
<comment type="caution">
    <text evidence="10">The sequence shown here is derived from an EMBL/GenBank/DDBJ whole genome shotgun (WGS) entry which is preliminary data.</text>
</comment>
<dbReference type="EMBL" id="FQUI01000003">
    <property type="protein sequence ID" value="SHE38219.1"/>
    <property type="molecule type" value="Genomic_DNA"/>
</dbReference>
<keyword evidence="2" id="KW-0902">Two-component regulatory system</keyword>
<evidence type="ECO:0000256" key="5">
    <source>
        <dbReference type="ARBA" id="ARBA00023163"/>
    </source>
</evidence>
<dbReference type="AlphaFoldDB" id="A0A1M4T1B1"/>
<dbReference type="InterPro" id="IPR001867">
    <property type="entry name" value="OmpR/PhoB-type_DNA-bd"/>
</dbReference>
<evidence type="ECO:0000256" key="2">
    <source>
        <dbReference type="ARBA" id="ARBA00023012"/>
    </source>
</evidence>
<dbReference type="RefSeq" id="WP_072862770.1">
    <property type="nucleotide sequence ID" value="NZ_FQUI01000003.1"/>
</dbReference>
<dbReference type="GO" id="GO:0032993">
    <property type="term" value="C:protein-DNA complex"/>
    <property type="evidence" value="ECO:0007669"/>
    <property type="project" value="TreeGrafter"/>
</dbReference>
<evidence type="ECO:0000259" key="8">
    <source>
        <dbReference type="PROSITE" id="PS50110"/>
    </source>
</evidence>
<evidence type="ECO:0000259" key="9">
    <source>
        <dbReference type="PROSITE" id="PS51755"/>
    </source>
</evidence>
<dbReference type="Proteomes" id="UP000184334">
    <property type="component" value="Unassembled WGS sequence"/>
</dbReference>
<feature type="DNA-binding region" description="OmpR/PhoB-type" evidence="7">
    <location>
        <begin position="123"/>
        <end position="219"/>
    </location>
</feature>
<protein>
    <submittedName>
        <fullName evidence="10">DNA-binding response regulator, OmpR family, contains REC and winged-helix (WHTH) domain</fullName>
    </submittedName>
</protein>
<dbReference type="FunFam" id="3.40.50.2300:FF:000001">
    <property type="entry name" value="DNA-binding response regulator PhoB"/>
    <property type="match status" value="1"/>
</dbReference>
<evidence type="ECO:0000256" key="4">
    <source>
        <dbReference type="ARBA" id="ARBA00023125"/>
    </source>
</evidence>
<dbReference type="SUPFAM" id="SSF52172">
    <property type="entry name" value="CheY-like"/>
    <property type="match status" value="1"/>
</dbReference>
<organism evidence="10 11">
    <name type="scientific">Marinitoga hydrogenitolerans (strain DSM 16785 / JCM 12826 / AT1271)</name>
    <dbReference type="NCBI Taxonomy" id="1122195"/>
    <lineage>
        <taxon>Bacteria</taxon>
        <taxon>Thermotogati</taxon>
        <taxon>Thermotogota</taxon>
        <taxon>Thermotogae</taxon>
        <taxon>Petrotogales</taxon>
        <taxon>Petrotogaceae</taxon>
        <taxon>Marinitoga</taxon>
    </lineage>
</organism>
<dbReference type="SMART" id="SM00862">
    <property type="entry name" value="Trans_reg_C"/>
    <property type="match status" value="1"/>
</dbReference>
<dbReference type="GO" id="GO:0000976">
    <property type="term" value="F:transcription cis-regulatory region binding"/>
    <property type="evidence" value="ECO:0007669"/>
    <property type="project" value="TreeGrafter"/>
</dbReference>
<sequence>MFKILIVEDDRSISRLLELELKHEGFRVEIANDGKEGLEKYEKFKPDIIILDLMLPEMDGMEIADSIRNYDHNVGIIMLTARGDLPSRIEGLKVGADDYVVKPFEIEELIARIEALLRRLGKHEILSVSNIELDSERMEVKVNGREINLTLTEFNLLKYFLINKNNVISKEKLLEEIWGYDDPENINLVEVYVNYLRKKLGNEGKKIKTVRGVGYVFKEE</sequence>
<accession>A0A1M4T1B1</accession>
<dbReference type="Gene3D" id="3.40.50.2300">
    <property type="match status" value="1"/>
</dbReference>
<dbReference type="CDD" id="cd00383">
    <property type="entry name" value="trans_reg_C"/>
    <property type="match status" value="1"/>
</dbReference>
<dbReference type="OrthoDB" id="48397at2"/>
<dbReference type="FunFam" id="1.10.10.10:FF:000005">
    <property type="entry name" value="Two-component system response regulator"/>
    <property type="match status" value="1"/>
</dbReference>
<keyword evidence="4 7" id="KW-0238">DNA-binding</keyword>
<evidence type="ECO:0000313" key="11">
    <source>
        <dbReference type="Proteomes" id="UP000184334"/>
    </source>
</evidence>
<name>A0A1M4T1B1_MARH1</name>
<proteinExistence type="predicted"/>
<dbReference type="PROSITE" id="PS50110">
    <property type="entry name" value="RESPONSE_REGULATORY"/>
    <property type="match status" value="1"/>
</dbReference>